<accession>A0A1S8KLY2</accession>
<dbReference type="PROSITE" id="PS51782">
    <property type="entry name" value="LYSM"/>
    <property type="match status" value="2"/>
</dbReference>
<dbReference type="PANTHER" id="PTHR30404">
    <property type="entry name" value="N-ACETYLMURAMOYL-L-ALANINE AMIDASE"/>
    <property type="match status" value="1"/>
</dbReference>
<feature type="domain" description="G5" evidence="4">
    <location>
        <begin position="268"/>
        <end position="350"/>
    </location>
</feature>
<feature type="compositionally biased region" description="Basic and acidic residues" evidence="3">
    <location>
        <begin position="611"/>
        <end position="625"/>
    </location>
</feature>
<dbReference type="Pfam" id="PF01476">
    <property type="entry name" value="LysM"/>
    <property type="match status" value="2"/>
</dbReference>
<dbReference type="PROSITE" id="PS51109">
    <property type="entry name" value="G5"/>
    <property type="match status" value="4"/>
</dbReference>
<dbReference type="CDD" id="cd02696">
    <property type="entry name" value="MurNAc-LAA"/>
    <property type="match status" value="1"/>
</dbReference>
<feature type="domain" description="G5" evidence="4">
    <location>
        <begin position="381"/>
        <end position="461"/>
    </location>
</feature>
<dbReference type="SMART" id="SM00257">
    <property type="entry name" value="LysM"/>
    <property type="match status" value="2"/>
</dbReference>
<feature type="region of interest" description="Disordered" evidence="3">
    <location>
        <begin position="185"/>
        <end position="263"/>
    </location>
</feature>
<dbReference type="InterPro" id="IPR036779">
    <property type="entry name" value="LysM_dom_sf"/>
</dbReference>
<evidence type="ECO:0000259" key="4">
    <source>
        <dbReference type="PROSITE" id="PS51109"/>
    </source>
</evidence>
<dbReference type="GO" id="GO:0008745">
    <property type="term" value="F:N-acetylmuramoyl-L-alanine amidase activity"/>
    <property type="evidence" value="ECO:0007669"/>
    <property type="project" value="InterPro"/>
</dbReference>
<evidence type="ECO:0000259" key="5">
    <source>
        <dbReference type="PROSITE" id="PS51782"/>
    </source>
</evidence>
<evidence type="ECO:0000313" key="6">
    <source>
        <dbReference type="EMBL" id="OOL80749.1"/>
    </source>
</evidence>
<name>A0A1S8KLY2_9LACT</name>
<dbReference type="GO" id="GO:0030288">
    <property type="term" value="C:outer membrane-bounded periplasmic space"/>
    <property type="evidence" value="ECO:0007669"/>
    <property type="project" value="TreeGrafter"/>
</dbReference>
<comment type="caution">
    <text evidence="6">The sequence shown here is derived from an EMBL/GenBank/DDBJ whole genome shotgun (WGS) entry which is preliminary data.</text>
</comment>
<feature type="region of interest" description="Disordered" evidence="3">
    <location>
        <begin position="462"/>
        <end position="533"/>
    </location>
</feature>
<evidence type="ECO:0000313" key="7">
    <source>
        <dbReference type="Proteomes" id="UP000190409"/>
    </source>
</evidence>
<feature type="compositionally biased region" description="Basic and acidic residues" evidence="3">
    <location>
        <begin position="671"/>
        <end position="687"/>
    </location>
</feature>
<dbReference type="Gene3D" id="2.20.230.10">
    <property type="entry name" value="Resuscitation-promoting factor rpfb"/>
    <property type="match status" value="4"/>
</dbReference>
<dbReference type="CDD" id="cd00118">
    <property type="entry name" value="LysM"/>
    <property type="match status" value="2"/>
</dbReference>
<evidence type="ECO:0000256" key="1">
    <source>
        <dbReference type="ARBA" id="ARBA00022729"/>
    </source>
</evidence>
<feature type="domain" description="LysM" evidence="5">
    <location>
        <begin position="696"/>
        <end position="742"/>
    </location>
</feature>
<dbReference type="InterPro" id="IPR018392">
    <property type="entry name" value="LysM"/>
</dbReference>
<feature type="region of interest" description="Disordered" evidence="3">
    <location>
        <begin position="576"/>
        <end position="626"/>
    </location>
</feature>
<feature type="compositionally biased region" description="Low complexity" evidence="3">
    <location>
        <begin position="497"/>
        <end position="509"/>
    </location>
</feature>
<dbReference type="SUPFAM" id="SSF54106">
    <property type="entry name" value="LysM domain"/>
    <property type="match status" value="2"/>
</dbReference>
<feature type="compositionally biased region" description="Basic and acidic residues" evidence="3">
    <location>
        <begin position="220"/>
        <end position="235"/>
    </location>
</feature>
<feature type="domain" description="G5" evidence="4">
    <location>
        <begin position="504"/>
        <end position="584"/>
    </location>
</feature>
<feature type="compositionally biased region" description="Acidic residues" evidence="3">
    <location>
        <begin position="463"/>
        <end position="482"/>
    </location>
</feature>
<proteinExistence type="predicted"/>
<dbReference type="Pfam" id="PF01520">
    <property type="entry name" value="Amidase_3"/>
    <property type="match status" value="1"/>
</dbReference>
<feature type="region of interest" description="Disordered" evidence="3">
    <location>
        <begin position="651"/>
        <end position="695"/>
    </location>
</feature>
<feature type="compositionally biased region" description="Low complexity" evidence="3">
    <location>
        <begin position="236"/>
        <end position="250"/>
    </location>
</feature>
<feature type="compositionally biased region" description="Polar residues" evidence="3">
    <location>
        <begin position="510"/>
        <end position="520"/>
    </location>
</feature>
<organism evidence="6 7">
    <name type="scientific">Dolosigranulum pigrum</name>
    <dbReference type="NCBI Taxonomy" id="29394"/>
    <lineage>
        <taxon>Bacteria</taxon>
        <taxon>Bacillati</taxon>
        <taxon>Bacillota</taxon>
        <taxon>Bacilli</taxon>
        <taxon>Lactobacillales</taxon>
        <taxon>Carnobacteriaceae</taxon>
        <taxon>Dolosigranulum</taxon>
    </lineage>
</organism>
<dbReference type="SMART" id="SM01208">
    <property type="entry name" value="G5"/>
    <property type="match status" value="4"/>
</dbReference>
<feature type="compositionally biased region" description="Basic and acidic residues" evidence="3">
    <location>
        <begin position="380"/>
        <end position="396"/>
    </location>
</feature>
<protein>
    <recommendedName>
        <fullName evidence="8">LysM peptidoglycan-binding domain-containing protein</fullName>
    </recommendedName>
</protein>
<dbReference type="SMART" id="SM00646">
    <property type="entry name" value="Ami_3"/>
    <property type="match status" value="1"/>
</dbReference>
<evidence type="ECO:0000256" key="2">
    <source>
        <dbReference type="ARBA" id="ARBA00022801"/>
    </source>
</evidence>
<dbReference type="InterPro" id="IPR011098">
    <property type="entry name" value="G5_dom"/>
</dbReference>
<evidence type="ECO:0000256" key="3">
    <source>
        <dbReference type="SAM" id="MobiDB-lite"/>
    </source>
</evidence>
<dbReference type="SUPFAM" id="SSF53187">
    <property type="entry name" value="Zn-dependent exopeptidases"/>
    <property type="match status" value="1"/>
</dbReference>
<feature type="region of interest" description="Disordered" evidence="3">
    <location>
        <begin position="354"/>
        <end position="399"/>
    </location>
</feature>
<sequence length="957" mass="106033">MSKERSRREHKKQQGRGFLKKIKGKWAAVIVAGGVLVGGGAVYANEGAMAQVNTAVVSVMSRVNSSQFNNKTTYLNNEAIQRESSQSMNRITGRWGANSVEQVRAEIERQRAAGLDVYVIQWGDTLSVLAQATGKTVDQIAAENNLGNIHLIFTGDILTGILKDAPASQGQGSNQNISDLGLKPQEKTAEQSKKPANQSNKQQAAQPANQSNKQQTAQPAKDKQASVETKPDSKPTAETPAQPTETEQPAPVLPTPSIPSPSDIVEQLTEPEVKTYQVTEDVKHGVEYKEDPSLQPGEKKVVQEGKDGKRVSYYTITTYPDGREEKSESVVSEEESVAAVTQIVHIGPAIVETPEAEEESTPEVTEEVPTTENESEQTEEASRRTTETRTELRPIDYETVVEETPDLPAGEQQVVQEGQFGERTQIIEIVRENGQEVSRNITSDEVTKEPINKIIRVGIAVVEEPEQPTEPEVSESPTESEEIAPSPEPEQQDSTVEETGVNEETGITTKTLTEKFTVSFETEEVPTNELEKGQKRVIQEGQLGEKIIVSTVQEQDGKEISREKISETITKNPVKQIIEVGTKEPEPEVKPTPKPTVETKTETETEPVPFGREERRTDRLNKGETKVVQQGVEGVKTITYEVTYTNGQETSRKKVSEGITQQPVNEITEIGTKEPQPEKPKPEKEVPKPAGKKTSVQYRVESGDTLHKISQKFGVSMDSIVAANRQLGSKHTPLSSEWVLTIPNAPLKPMDIPESYDNKRVVMIDPGHGGSDSGAVANGTTEKAVNLIMSKKLRDELKRRGYEVRMMRENDKDISLVDRGRITNNSDADIFISIHQNAHPRHNAQGIETFYYKSHPKWQSKINKKYHSNGQRIANSKHLSDLIQRNLLRETGAVDRKVQSKTFAVLRETARPAVLVEAGFLDHPVEGKRIQRPEYHDKVVKAVADAVDEYFRDVHGK</sequence>
<dbReference type="PANTHER" id="PTHR30404:SF0">
    <property type="entry name" value="N-ACETYLMURAMOYL-L-ALANINE AMIDASE AMIC"/>
    <property type="match status" value="1"/>
</dbReference>
<feature type="compositionally biased region" description="Acidic residues" evidence="3">
    <location>
        <begin position="354"/>
        <end position="366"/>
    </location>
</feature>
<dbReference type="Pfam" id="PF07501">
    <property type="entry name" value="G5"/>
    <property type="match status" value="4"/>
</dbReference>
<gene>
    <name evidence="6" type="ORF">BWX42_02200</name>
</gene>
<feature type="domain" description="G5" evidence="4">
    <location>
        <begin position="594"/>
        <end position="674"/>
    </location>
</feature>
<dbReference type="InterPro" id="IPR002508">
    <property type="entry name" value="MurNAc-LAA_cat"/>
</dbReference>
<keyword evidence="1" id="KW-0732">Signal</keyword>
<evidence type="ECO:0008006" key="8">
    <source>
        <dbReference type="Google" id="ProtNLM"/>
    </source>
</evidence>
<reference evidence="6 7" key="1">
    <citation type="submission" date="2017-01" db="EMBL/GenBank/DDBJ databases">
        <title>Complete Genome Sequence of Dolosigranulum pigrum isolated from a Patient with interstitial lung disease.</title>
        <authorList>
            <person name="Mukhopadhyay R."/>
            <person name="Joaquin J."/>
            <person name="Hogue R."/>
            <person name="Fitzgerald S."/>
            <person name="Jospin G."/>
            <person name="Eisen J.A."/>
            <person name="Chaturvedi V."/>
        </authorList>
    </citation>
    <scope>NUCLEOTIDE SEQUENCE [LARGE SCALE GENOMIC DNA]</scope>
    <source>
        <strain evidence="6 7">15S00348</strain>
    </source>
</reference>
<feature type="compositionally biased region" description="Basic and acidic residues" evidence="3">
    <location>
        <begin position="581"/>
        <end position="603"/>
    </location>
</feature>
<dbReference type="EMBL" id="MUYF01000003">
    <property type="protein sequence ID" value="OOL80749.1"/>
    <property type="molecule type" value="Genomic_DNA"/>
</dbReference>
<feature type="domain" description="LysM" evidence="5">
    <location>
        <begin position="116"/>
        <end position="160"/>
    </location>
</feature>
<keyword evidence="2" id="KW-0378">Hydrolase</keyword>
<dbReference type="GO" id="GO:0009253">
    <property type="term" value="P:peptidoglycan catabolic process"/>
    <property type="evidence" value="ECO:0007669"/>
    <property type="project" value="InterPro"/>
</dbReference>
<dbReference type="Gene3D" id="3.10.350.10">
    <property type="entry name" value="LysM domain"/>
    <property type="match status" value="2"/>
</dbReference>
<dbReference type="Proteomes" id="UP000190409">
    <property type="component" value="Unassembled WGS sequence"/>
</dbReference>
<dbReference type="InterPro" id="IPR050695">
    <property type="entry name" value="N-acetylmuramoyl_amidase_3"/>
</dbReference>
<dbReference type="Gene3D" id="3.40.630.40">
    <property type="entry name" value="Zn-dependent exopeptidases"/>
    <property type="match status" value="1"/>
</dbReference>
<feature type="compositionally biased region" description="Polar residues" evidence="3">
    <location>
        <begin position="194"/>
        <end position="218"/>
    </location>
</feature>
<dbReference type="AlphaFoldDB" id="A0A1S8KLY2"/>